<protein>
    <submittedName>
        <fullName evidence="1">Uncharacterized protein</fullName>
    </submittedName>
</protein>
<keyword evidence="2" id="KW-1185">Reference proteome</keyword>
<dbReference type="Proteomes" id="UP001501447">
    <property type="component" value="Unassembled WGS sequence"/>
</dbReference>
<name>A0ABN3PXL7_9ACTN</name>
<dbReference type="RefSeq" id="WP_344564502.1">
    <property type="nucleotide sequence ID" value="NZ_BAAARJ010000006.1"/>
</dbReference>
<reference evidence="1 2" key="1">
    <citation type="journal article" date="2019" name="Int. J. Syst. Evol. Microbiol.">
        <title>The Global Catalogue of Microorganisms (GCM) 10K type strain sequencing project: providing services to taxonomists for standard genome sequencing and annotation.</title>
        <authorList>
            <consortium name="The Broad Institute Genomics Platform"/>
            <consortium name="The Broad Institute Genome Sequencing Center for Infectious Disease"/>
            <person name="Wu L."/>
            <person name="Ma J."/>
        </authorList>
    </citation>
    <scope>NUCLEOTIDE SEQUENCE [LARGE SCALE GENOMIC DNA]</scope>
    <source>
        <strain evidence="1 2">JCM 16373</strain>
    </source>
</reference>
<proteinExistence type="predicted"/>
<evidence type="ECO:0000313" key="1">
    <source>
        <dbReference type="EMBL" id="GAA2607362.1"/>
    </source>
</evidence>
<dbReference type="EMBL" id="BAAARJ010000006">
    <property type="protein sequence ID" value="GAA2607362.1"/>
    <property type="molecule type" value="Genomic_DNA"/>
</dbReference>
<gene>
    <name evidence="1" type="ORF">GCM10009863_20970</name>
</gene>
<organism evidence="1 2">
    <name type="scientific">Streptomyces axinellae</name>
    <dbReference type="NCBI Taxonomy" id="552788"/>
    <lineage>
        <taxon>Bacteria</taxon>
        <taxon>Bacillati</taxon>
        <taxon>Actinomycetota</taxon>
        <taxon>Actinomycetes</taxon>
        <taxon>Kitasatosporales</taxon>
        <taxon>Streptomycetaceae</taxon>
        <taxon>Streptomyces</taxon>
    </lineage>
</organism>
<evidence type="ECO:0000313" key="2">
    <source>
        <dbReference type="Proteomes" id="UP001501447"/>
    </source>
</evidence>
<sequence>MKQLSLVVTCTDRKVATPDAALYARNLPQGSVRERSIDWHQRIQSAITRGGSALPALTELYRGDHWSRARRLMSVAVSAGFEAQLWVASAGLGLQPVEPKTQPAPPYSATFSIRHADSVGASAAENTQWWSHLQARTGQGTLEELGRRGPVLMALSEVYAGAMEEELLALGALGGEALLIGGVREIPGVHRVPSDAGLRATLGGTLTSLNVRMAAMWLEHSRDGQLTSSVTCTAWAQWAAATSRPERYERVAMSDDEVIAFIRRETAKEPALSRTRLLRVLRADGRACEQSRFANLYKRSMGER</sequence>
<comment type="caution">
    <text evidence="1">The sequence shown here is derived from an EMBL/GenBank/DDBJ whole genome shotgun (WGS) entry which is preliminary data.</text>
</comment>
<accession>A0ABN3PXL7</accession>